<proteinExistence type="predicted"/>
<gene>
    <name evidence="3" type="ORF">TWF694_001355</name>
</gene>
<evidence type="ECO:0000313" key="3">
    <source>
        <dbReference type="EMBL" id="KAK6544667.1"/>
    </source>
</evidence>
<feature type="compositionally biased region" description="Polar residues" evidence="2">
    <location>
        <begin position="84"/>
        <end position="93"/>
    </location>
</feature>
<dbReference type="PROSITE" id="PS50005">
    <property type="entry name" value="TPR"/>
    <property type="match status" value="1"/>
</dbReference>
<dbReference type="InterPro" id="IPR019734">
    <property type="entry name" value="TPR_rpt"/>
</dbReference>
<dbReference type="AlphaFoldDB" id="A0AAV9XRD0"/>
<dbReference type="EMBL" id="JAVHJO010000001">
    <property type="protein sequence ID" value="KAK6544667.1"/>
    <property type="molecule type" value="Genomic_DNA"/>
</dbReference>
<name>A0AAV9XRD0_9PEZI</name>
<dbReference type="Proteomes" id="UP001365542">
    <property type="component" value="Unassembled WGS sequence"/>
</dbReference>
<feature type="repeat" description="TPR" evidence="1">
    <location>
        <begin position="333"/>
        <end position="366"/>
    </location>
</feature>
<reference evidence="3 4" key="1">
    <citation type="submission" date="2019-10" db="EMBL/GenBank/DDBJ databases">
        <authorList>
            <person name="Palmer J.M."/>
        </authorList>
    </citation>
    <scope>NUCLEOTIDE SEQUENCE [LARGE SCALE GENOMIC DNA]</scope>
    <source>
        <strain evidence="3 4">TWF694</strain>
    </source>
</reference>
<evidence type="ECO:0000256" key="2">
    <source>
        <dbReference type="SAM" id="MobiDB-lite"/>
    </source>
</evidence>
<comment type="caution">
    <text evidence="3">The sequence shown here is derived from an EMBL/GenBank/DDBJ whole genome shotgun (WGS) entry which is preliminary data.</text>
</comment>
<feature type="compositionally biased region" description="Basic and acidic residues" evidence="2">
    <location>
        <begin position="209"/>
        <end position="220"/>
    </location>
</feature>
<organism evidence="3 4">
    <name type="scientific">Orbilia ellipsospora</name>
    <dbReference type="NCBI Taxonomy" id="2528407"/>
    <lineage>
        <taxon>Eukaryota</taxon>
        <taxon>Fungi</taxon>
        <taxon>Dikarya</taxon>
        <taxon>Ascomycota</taxon>
        <taxon>Pezizomycotina</taxon>
        <taxon>Orbiliomycetes</taxon>
        <taxon>Orbiliales</taxon>
        <taxon>Orbiliaceae</taxon>
        <taxon>Orbilia</taxon>
    </lineage>
</organism>
<protein>
    <submittedName>
        <fullName evidence="3">Uncharacterized protein</fullName>
    </submittedName>
</protein>
<sequence length="662" mass="74574">MAPKLEMKRILGRKARLDYEDVNIPDPGSFNQNTTSEAGVPQKLVYFENSIPEPEFRSFELLREREDVSSSQEHQGFSKVRAVTSKSENSTFDNSRRGAPAQGGAHEAAENPKNIQTRAAIETQIQTTGTWRGLETSIFSQSIESLEISEKPKIEPENQVSQVFSKVESAIPVREETIASAPAMTTPETTTQEFKGSITASETSLIIKEQPKVTRIHTPDSDSSADESYSSDDSAVAREITKRKQAKAIQVIDDCKLALGTALAKKDWQHANGLAERLMALLEERCEKLPDEWRMDIAKLALKAHCLPKPDIVAYVSNIGKALNQSVSAKLQIEALFFEGVIYIKAQKHKKAIKSFQRGHKLARKSSFFDQANDFVDMLLSLYEITNQLEEIAVYKPLMPENHQPTHLMLMDLQNLTKQSLEDSVLAQRSLQKLKNLYEAKELKADRTLEQDCQKIFALLTVARVSLSVKTVSILCLLPEARTLRLVGLCRGIIITVTPIHELPNSLIVFQNPYFPKIFTEPSIGGSFFLGTKTEIHKRLAIRLLGSMERSLTEDICNIRAYGTRSENISETMVAEAIPESLQYACKNWLFHLQRGQISLIDSNELRDFFLDHSVHWVEVMGILKCTDSALSIVRELKVLTTSPWKLTQHKARAWLTLYLFI</sequence>
<feature type="region of interest" description="Disordered" evidence="2">
    <location>
        <begin position="209"/>
        <end position="234"/>
    </location>
</feature>
<evidence type="ECO:0000256" key="1">
    <source>
        <dbReference type="PROSITE-ProRule" id="PRU00339"/>
    </source>
</evidence>
<accession>A0AAV9XRD0</accession>
<feature type="region of interest" description="Disordered" evidence="2">
    <location>
        <begin position="67"/>
        <end position="116"/>
    </location>
</feature>
<keyword evidence="4" id="KW-1185">Reference proteome</keyword>
<keyword evidence="1" id="KW-0802">TPR repeat</keyword>
<evidence type="ECO:0000313" key="4">
    <source>
        <dbReference type="Proteomes" id="UP001365542"/>
    </source>
</evidence>